<evidence type="ECO:0000313" key="6">
    <source>
        <dbReference type="Proteomes" id="UP001595828"/>
    </source>
</evidence>
<comment type="subcellular location">
    <subcellularLocation>
        <location evidence="1">Secreted</location>
    </subcellularLocation>
</comment>
<keyword evidence="2" id="KW-0964">Secreted</keyword>
<dbReference type="InterPro" id="IPR006026">
    <property type="entry name" value="Peptidase_Metallo"/>
</dbReference>
<dbReference type="EMBL" id="JBHSDR010000003">
    <property type="protein sequence ID" value="MFC4294231.1"/>
    <property type="molecule type" value="Genomic_DNA"/>
</dbReference>
<evidence type="ECO:0000256" key="2">
    <source>
        <dbReference type="ARBA" id="ARBA00022525"/>
    </source>
</evidence>
<dbReference type="SUPFAM" id="SSF55486">
    <property type="entry name" value="Metalloproteases ('zincins'), catalytic domain"/>
    <property type="match status" value="1"/>
</dbReference>
<dbReference type="CDD" id="cd04277">
    <property type="entry name" value="ZnMc_serralysin_like"/>
    <property type="match status" value="1"/>
</dbReference>
<sequence length="544" mass="58421">MDGPLDGPIVDASKFSFSFPDPGSSDGLPDLAMPGEVIRGKTVYGFSGDWDPARAGDNNVMSQLDSGTKQDTSDGIITFGFLDQKHATGLTNNPSFGEGKGYTPFTEAQKAAARVAVQNWDDLIAAKFVEVPNGPGASTWASKSVDIMLANTFTGPAQAYAYYPGYGTALERVAGDVWIADPRYNTSNLQLDPGFYGLQTLNHELGHSLGLSHPGDYNFGDDNDGDGVPDPITYEGDAFYFQDNNQYTIMSYFDSFEAGNNQIDWNLMRFVYPSTPMVDDVRVIQAKYGADMTTRTGDTTYGFHSTADVANPAMKFVPGEMSTIFTIWDAGGKDTLDLSGFYTKSIIDLREGAYSSAGGFGAYNAALADTDPSALSKTDYLDIVNAANAALGLAARTAAYDLYFGGREGANEGVPWFEIMGHDTLMENNIGIAYGAIIENAIGGHGDDRINGNQADNEFTGNDGADTFVFAKYGPNDISIDTVMDFHSGEDKFDFSAFEGVDASRVHIDNVNHQITVDTDLNGSFETTINVHGDAVLVSDILFG</sequence>
<name>A0ABV8RLH6_9SPHN</name>
<dbReference type="Gene3D" id="3.40.390.10">
    <property type="entry name" value="Collagenase (Catalytic Domain)"/>
    <property type="match status" value="1"/>
</dbReference>
<organism evidence="5 6">
    <name type="scientific">Novosphingobium tardum</name>
    <dbReference type="NCBI Taxonomy" id="1538021"/>
    <lineage>
        <taxon>Bacteria</taxon>
        <taxon>Pseudomonadati</taxon>
        <taxon>Pseudomonadota</taxon>
        <taxon>Alphaproteobacteria</taxon>
        <taxon>Sphingomonadales</taxon>
        <taxon>Sphingomonadaceae</taxon>
        <taxon>Novosphingobium</taxon>
    </lineage>
</organism>
<feature type="domain" description="Peptidase metallopeptidase" evidence="4">
    <location>
        <begin position="75"/>
        <end position="255"/>
    </location>
</feature>
<dbReference type="InterPro" id="IPR034033">
    <property type="entry name" value="Serralysin-like"/>
</dbReference>
<dbReference type="SUPFAM" id="SSF51120">
    <property type="entry name" value="beta-Roll"/>
    <property type="match status" value="1"/>
</dbReference>
<dbReference type="InterPro" id="IPR024079">
    <property type="entry name" value="MetalloPept_cat_dom_sf"/>
</dbReference>
<accession>A0ABV8RLH6</accession>
<evidence type="ECO:0000256" key="1">
    <source>
        <dbReference type="ARBA" id="ARBA00004613"/>
    </source>
</evidence>
<dbReference type="InterPro" id="IPR011049">
    <property type="entry name" value="Serralysin-like_metalloprot_C"/>
</dbReference>
<keyword evidence="6" id="KW-1185">Reference proteome</keyword>
<dbReference type="Gene3D" id="2.150.10.10">
    <property type="entry name" value="Serralysin-like metalloprotease, C-terminal"/>
    <property type="match status" value="1"/>
</dbReference>
<dbReference type="Proteomes" id="UP001595828">
    <property type="component" value="Unassembled WGS sequence"/>
</dbReference>
<proteinExistence type="predicted"/>
<keyword evidence="3" id="KW-0677">Repeat</keyword>
<dbReference type="SMART" id="SM00235">
    <property type="entry name" value="ZnMc"/>
    <property type="match status" value="1"/>
</dbReference>
<evidence type="ECO:0000256" key="3">
    <source>
        <dbReference type="ARBA" id="ARBA00022737"/>
    </source>
</evidence>
<evidence type="ECO:0000259" key="4">
    <source>
        <dbReference type="SMART" id="SM00235"/>
    </source>
</evidence>
<dbReference type="Pfam" id="PF08548">
    <property type="entry name" value="Peptidase_M10_C"/>
    <property type="match status" value="2"/>
</dbReference>
<evidence type="ECO:0000313" key="5">
    <source>
        <dbReference type="EMBL" id="MFC4294231.1"/>
    </source>
</evidence>
<dbReference type="InterPro" id="IPR013858">
    <property type="entry name" value="Peptidase_M10B_C"/>
</dbReference>
<protein>
    <submittedName>
        <fullName evidence="5">M10 family metallopeptidase</fullName>
    </submittedName>
</protein>
<reference evidence="6" key="1">
    <citation type="journal article" date="2019" name="Int. J. Syst. Evol. Microbiol.">
        <title>The Global Catalogue of Microorganisms (GCM) 10K type strain sequencing project: providing services to taxonomists for standard genome sequencing and annotation.</title>
        <authorList>
            <consortium name="The Broad Institute Genomics Platform"/>
            <consortium name="The Broad Institute Genome Sequencing Center for Infectious Disease"/>
            <person name="Wu L."/>
            <person name="Ma J."/>
        </authorList>
    </citation>
    <scope>NUCLEOTIDE SEQUENCE [LARGE SCALE GENOMIC DNA]</scope>
    <source>
        <strain evidence="6">CGMCC 1.12989</strain>
    </source>
</reference>
<comment type="caution">
    <text evidence="5">The sequence shown here is derived from an EMBL/GenBank/DDBJ whole genome shotgun (WGS) entry which is preliminary data.</text>
</comment>
<gene>
    <name evidence="5" type="ORF">ACFO0A_04070</name>
</gene>